<dbReference type="SMART" id="SM00256">
    <property type="entry name" value="FBOX"/>
    <property type="match status" value="1"/>
</dbReference>
<feature type="domain" description="F-box" evidence="3">
    <location>
        <begin position="8"/>
        <end position="58"/>
    </location>
</feature>
<dbReference type="PANTHER" id="PTHR46550">
    <property type="entry name" value="F-BOX ONLY PROTEIN 3"/>
    <property type="match status" value="1"/>
</dbReference>
<name>A0ABM3M9I4_GALME</name>
<sequence length="423" mass="49788">MSKDDENFSHLCVFPTEVLLYIFTYLPAKDLTRCRQVCLRWKQIVDSILKKDLLWRDFCKNDFNSIYKIARHKGRFGLRWCNIYRSLSLWPKLTLAKETRDEFAPASCFMDEIRDFVVLRDGIIGVQKRSCITYYDIETLERDERGPIRGDYARYAENEHTIVILGYHLHLFIIRKFIKNPFFETDITFDNVKTFILINKEVYFVSMEDEIFVCNLDADRLTKTFIKKTEDGVMTFGYTDCLHILTLQRNIYSLVNQDIILTCTLHEDSNILHVLNQHNLIDSMDWRVYIQWMYLLNHTLPRDPIHNIILVKSYGDVFFVGSNWGVLRIYYAPYKSGQLDLFNSEPVKQYNFVERRDCPVLAMSPILQVDVLEAEDGHTVIVAMPKKIAVLNFTHNFKRTASVAMLPYSDIQKVKALKIEETT</sequence>
<dbReference type="RefSeq" id="XP_052748091.1">
    <property type="nucleotide sequence ID" value="XM_052892131.1"/>
</dbReference>
<dbReference type="InterPro" id="IPR036047">
    <property type="entry name" value="F-box-like_dom_sf"/>
</dbReference>
<evidence type="ECO:0000256" key="2">
    <source>
        <dbReference type="ARBA" id="ARBA00022786"/>
    </source>
</evidence>
<dbReference type="PROSITE" id="PS50181">
    <property type="entry name" value="FBOX"/>
    <property type="match status" value="1"/>
</dbReference>
<keyword evidence="4" id="KW-1185">Reference proteome</keyword>
<reference evidence="5" key="1">
    <citation type="submission" date="2025-08" db="UniProtKB">
        <authorList>
            <consortium name="RefSeq"/>
        </authorList>
    </citation>
    <scope>IDENTIFICATION</scope>
    <source>
        <tissue evidence="5">Whole larvae</tissue>
    </source>
</reference>
<organism evidence="4 5">
    <name type="scientific">Galleria mellonella</name>
    <name type="common">Greater wax moth</name>
    <dbReference type="NCBI Taxonomy" id="7137"/>
    <lineage>
        <taxon>Eukaryota</taxon>
        <taxon>Metazoa</taxon>
        <taxon>Ecdysozoa</taxon>
        <taxon>Arthropoda</taxon>
        <taxon>Hexapoda</taxon>
        <taxon>Insecta</taxon>
        <taxon>Pterygota</taxon>
        <taxon>Neoptera</taxon>
        <taxon>Endopterygota</taxon>
        <taxon>Lepidoptera</taxon>
        <taxon>Glossata</taxon>
        <taxon>Ditrysia</taxon>
        <taxon>Pyraloidea</taxon>
        <taxon>Pyralidae</taxon>
        <taxon>Galleriinae</taxon>
        <taxon>Galleria</taxon>
    </lineage>
</organism>
<protein>
    <submittedName>
        <fullName evidence="5">Uncharacterized protein LOC128200064</fullName>
    </submittedName>
</protein>
<dbReference type="Gene3D" id="1.20.1280.50">
    <property type="match status" value="1"/>
</dbReference>
<gene>
    <name evidence="5" type="primary">LOC128200064</name>
</gene>
<evidence type="ECO:0000313" key="5">
    <source>
        <dbReference type="RefSeq" id="XP_052748091.1"/>
    </source>
</evidence>
<proteinExistence type="predicted"/>
<dbReference type="InterPro" id="IPR052121">
    <property type="entry name" value="F-box_SCF_Substrate_Recog"/>
</dbReference>
<evidence type="ECO:0000313" key="4">
    <source>
        <dbReference type="Proteomes" id="UP001652740"/>
    </source>
</evidence>
<dbReference type="GeneID" id="128200064"/>
<dbReference type="Pfam" id="PF12937">
    <property type="entry name" value="F-box-like"/>
    <property type="match status" value="1"/>
</dbReference>
<comment type="pathway">
    <text evidence="1">Protein modification; protein ubiquitination.</text>
</comment>
<dbReference type="InterPro" id="IPR001810">
    <property type="entry name" value="F-box_dom"/>
</dbReference>
<evidence type="ECO:0000259" key="3">
    <source>
        <dbReference type="PROSITE" id="PS50181"/>
    </source>
</evidence>
<keyword evidence="2" id="KW-0833">Ubl conjugation pathway</keyword>
<evidence type="ECO:0000256" key="1">
    <source>
        <dbReference type="ARBA" id="ARBA00004906"/>
    </source>
</evidence>
<accession>A0ABM3M9I4</accession>
<dbReference type="PANTHER" id="PTHR46550:SF1">
    <property type="entry name" value="F-BOX PROTEIN 3"/>
    <property type="match status" value="1"/>
</dbReference>
<dbReference type="Proteomes" id="UP001652740">
    <property type="component" value="Unplaced"/>
</dbReference>
<dbReference type="SUPFAM" id="SSF81383">
    <property type="entry name" value="F-box domain"/>
    <property type="match status" value="1"/>
</dbReference>